<dbReference type="Gene3D" id="3.80.10.10">
    <property type="entry name" value="Ribonuclease Inhibitor"/>
    <property type="match status" value="1"/>
</dbReference>
<dbReference type="EMBL" id="JACAZH010000001">
    <property type="protein sequence ID" value="KAF7378213.1"/>
    <property type="molecule type" value="Genomic_DNA"/>
</dbReference>
<dbReference type="Proteomes" id="UP000623467">
    <property type="component" value="Unassembled WGS sequence"/>
</dbReference>
<proteinExistence type="predicted"/>
<sequence>MTVCEECGHSANWDVDSVPWNSMLFSPTDFSSSATNLRIGYADIESEMERFKAFSALYISALTNQQKDLKARLDAVVYPVLSLPTEITCRIFVECLREDGYVRPSAKRAPLLFMRVCRAWRNIAVSTPELWCSLELEYHHGNHIMIPPGLLELWFSRAHAQPLSLTFRLDPEVFYDKIKVPENVTNALDLDLSAIQSRLVHLDMMHVSSRQPLCSKTPLPLLRRLSARLFQTDIEQVLKTAPLLTELRWDRAFTGHLSNPDFHYFTSTTLTILETRSPYLSAAELITILHNFPSLTDLTCVVDPERIQDSTPLTFSNLLSLRLDHSSMSRGSSIRALELLTLPHLRRLGCSSYLDPDVLLSFLSRSACVIRELEWDIGEGDDLQRLFGLLQSVETLHATVHYRVTRFLRLLDAENSRHENIRLPHLRHMTIEYNAYDTYSSGLDFDGLSNILDVAHQRRSLTAGIARLDSVHLVLGYGTKWEDGWETTMLEPRMRHLALNGLDLTVRAVQSGRMSFLNISTNEDQLLAWTSIMSPCDGGVTARFHNNHYLSSVSVTHAATVPTGMKIQFLGTPRSSRADFAGSAVSLRTGRADIESEMELFKDSSASALPVKQQNESEAHLDAVAHSISSLPTEITCRIFVECLPEDGYVRPSTARAPLLFMRICRAWRDIAVFTPELWCSLELECPRGIHIMIPPGMLETWFSRAPALPLSLTLRRSPEVSREVEVSPNVSRAWELDVSAIRLRLVHLDMMHVSSPWPRRLTSLPVLRRLSATLYEWEIEQVLKIAPSLTELHWHRATFLDHISNPNFQYFTSNTLKILDIPSLCLSGTEFISLLRSFPSLSDLTCVVNKQDIQEPTPATFPNLLSLRLREYFMRRSTIHVLELLTLPRLRRLGCCSAMDPDVLLAFLSRSTCVICELEWAIGEVDDLQTLLGMLQSVETLHATVDCNMARFLQLIDAENSGHQPVRLPQLRHLTIDYNAYETSSPGLDFDGLSQILRVAHQRRSPTAGTARLDSVHLVLGDDTKWEDGRETTILEPQMKRLVSSGLVLTVRVRSGGVLWPRPAGSNGGSSTARLNEHQE</sequence>
<dbReference type="OrthoDB" id="2269034at2759"/>
<name>A0A8H6ZFU3_9AGAR</name>
<evidence type="ECO:0000313" key="3">
    <source>
        <dbReference type="Proteomes" id="UP000623467"/>
    </source>
</evidence>
<evidence type="ECO:0000313" key="2">
    <source>
        <dbReference type="EMBL" id="KAF7378213.1"/>
    </source>
</evidence>
<dbReference type="InterPro" id="IPR032675">
    <property type="entry name" value="LRR_dom_sf"/>
</dbReference>
<comment type="caution">
    <text evidence="2">The sequence shown here is derived from an EMBL/GenBank/DDBJ whole genome shotgun (WGS) entry which is preliminary data.</text>
</comment>
<gene>
    <name evidence="2" type="ORF">MSAN_00246000</name>
</gene>
<evidence type="ECO:0000256" key="1">
    <source>
        <dbReference type="SAM" id="MobiDB-lite"/>
    </source>
</evidence>
<accession>A0A8H6ZFU3</accession>
<feature type="region of interest" description="Disordered" evidence="1">
    <location>
        <begin position="1061"/>
        <end position="1081"/>
    </location>
</feature>
<dbReference type="PANTHER" id="PTHR38926:SF72">
    <property type="entry name" value="IM:7136021-RELATED"/>
    <property type="match status" value="1"/>
</dbReference>
<dbReference type="SUPFAM" id="SSF52058">
    <property type="entry name" value="L domain-like"/>
    <property type="match status" value="1"/>
</dbReference>
<organism evidence="2 3">
    <name type="scientific">Mycena sanguinolenta</name>
    <dbReference type="NCBI Taxonomy" id="230812"/>
    <lineage>
        <taxon>Eukaryota</taxon>
        <taxon>Fungi</taxon>
        <taxon>Dikarya</taxon>
        <taxon>Basidiomycota</taxon>
        <taxon>Agaricomycotina</taxon>
        <taxon>Agaricomycetes</taxon>
        <taxon>Agaricomycetidae</taxon>
        <taxon>Agaricales</taxon>
        <taxon>Marasmiineae</taxon>
        <taxon>Mycenaceae</taxon>
        <taxon>Mycena</taxon>
    </lineage>
</organism>
<keyword evidence="3" id="KW-1185">Reference proteome</keyword>
<reference evidence="2" key="1">
    <citation type="submission" date="2020-05" db="EMBL/GenBank/DDBJ databases">
        <title>Mycena genomes resolve the evolution of fungal bioluminescence.</title>
        <authorList>
            <person name="Tsai I.J."/>
        </authorList>
    </citation>
    <scope>NUCLEOTIDE SEQUENCE</scope>
    <source>
        <strain evidence="2">160909Yilan</strain>
    </source>
</reference>
<dbReference type="PANTHER" id="PTHR38926">
    <property type="entry name" value="F-BOX DOMAIN CONTAINING PROTEIN, EXPRESSED"/>
    <property type="match status" value="1"/>
</dbReference>
<protein>
    <submittedName>
        <fullName evidence="2">F-box domain-containing protein</fullName>
    </submittedName>
</protein>
<dbReference type="AlphaFoldDB" id="A0A8H6ZFU3"/>
<dbReference type="Gene3D" id="1.20.1280.50">
    <property type="match status" value="2"/>
</dbReference>